<reference evidence="3 4" key="1">
    <citation type="submission" date="2019-11" db="EMBL/GenBank/DDBJ databases">
        <title>Comparative genomics of hydrocarbon-degrading Desulfosarcina strains.</title>
        <authorList>
            <person name="Watanabe M."/>
            <person name="Kojima H."/>
            <person name="Fukui M."/>
        </authorList>
    </citation>
    <scope>NUCLEOTIDE SEQUENCE [LARGE SCALE GENOMIC DNA]</scope>
    <source>
        <strain evidence="3 4">PP31</strain>
    </source>
</reference>
<dbReference type="InterPro" id="IPR012336">
    <property type="entry name" value="Thioredoxin-like_fold"/>
</dbReference>
<dbReference type="AlphaFoldDB" id="A0A5K7Z273"/>
<organism evidence="3 4">
    <name type="scientific">Desulfosarcina widdelii</name>
    <dbReference type="NCBI Taxonomy" id="947919"/>
    <lineage>
        <taxon>Bacteria</taxon>
        <taxon>Pseudomonadati</taxon>
        <taxon>Thermodesulfobacteriota</taxon>
        <taxon>Desulfobacteria</taxon>
        <taxon>Desulfobacterales</taxon>
        <taxon>Desulfosarcinaceae</taxon>
        <taxon>Desulfosarcina</taxon>
    </lineage>
</organism>
<dbReference type="Proteomes" id="UP000427769">
    <property type="component" value="Chromosome"/>
</dbReference>
<dbReference type="InterPro" id="IPR051099">
    <property type="entry name" value="AGR/TXD"/>
</dbReference>
<dbReference type="OrthoDB" id="9811036at2"/>
<protein>
    <submittedName>
        <fullName evidence="3">Thioredoxin</fullName>
    </submittedName>
</protein>
<evidence type="ECO:0000256" key="1">
    <source>
        <dbReference type="ARBA" id="ARBA00022729"/>
    </source>
</evidence>
<keyword evidence="4" id="KW-1185">Reference proteome</keyword>
<dbReference type="PANTHER" id="PTHR15337">
    <property type="entry name" value="ANTERIOR GRADIENT PROTEIN-RELATED"/>
    <property type="match status" value="1"/>
</dbReference>
<dbReference type="SUPFAM" id="SSF52833">
    <property type="entry name" value="Thioredoxin-like"/>
    <property type="match status" value="1"/>
</dbReference>
<dbReference type="InterPro" id="IPR013766">
    <property type="entry name" value="Thioredoxin_domain"/>
</dbReference>
<evidence type="ECO:0000259" key="2">
    <source>
        <dbReference type="PROSITE" id="PS51352"/>
    </source>
</evidence>
<dbReference type="KEGG" id="dwd:DSCW_24450"/>
<proteinExistence type="predicted"/>
<dbReference type="InterPro" id="IPR036249">
    <property type="entry name" value="Thioredoxin-like_sf"/>
</dbReference>
<sequence>MKKRWKQASVFVALLIPLLIVGVDIAVSARAADGGIQWLSYAEGRQRREAENKKVFLVFNADWCRYCLKMEKETFQDPSVVAYVNRNFVPVSVNSDKEQAIADKFNVRGLPSTWFISETGERIGSRPGFIPADEMLQILKFIGSDSYRSMSFQTFVKKKK</sequence>
<feature type="domain" description="Thioredoxin" evidence="2">
    <location>
        <begin position="18"/>
        <end position="144"/>
    </location>
</feature>
<dbReference type="PANTHER" id="PTHR15337:SF11">
    <property type="entry name" value="THIOREDOXIN DOMAIN-CONTAINING PROTEIN"/>
    <property type="match status" value="1"/>
</dbReference>
<name>A0A5K7Z273_9BACT</name>
<dbReference type="EMBL" id="AP021875">
    <property type="protein sequence ID" value="BBO75028.1"/>
    <property type="molecule type" value="Genomic_DNA"/>
</dbReference>
<dbReference type="RefSeq" id="WP_155303987.1">
    <property type="nucleotide sequence ID" value="NZ_AP021875.1"/>
</dbReference>
<evidence type="ECO:0000313" key="3">
    <source>
        <dbReference type="EMBL" id="BBO75028.1"/>
    </source>
</evidence>
<dbReference type="Gene3D" id="3.40.30.10">
    <property type="entry name" value="Glutaredoxin"/>
    <property type="match status" value="1"/>
</dbReference>
<keyword evidence="1" id="KW-0732">Signal</keyword>
<gene>
    <name evidence="3" type="ORF">DSCW_24450</name>
</gene>
<dbReference type="PROSITE" id="PS51352">
    <property type="entry name" value="THIOREDOXIN_2"/>
    <property type="match status" value="1"/>
</dbReference>
<accession>A0A5K7Z273</accession>
<evidence type="ECO:0000313" key="4">
    <source>
        <dbReference type="Proteomes" id="UP000427769"/>
    </source>
</evidence>
<dbReference type="Pfam" id="PF13098">
    <property type="entry name" value="Thioredoxin_2"/>
    <property type="match status" value="1"/>
</dbReference>